<proteinExistence type="predicted"/>
<evidence type="ECO:0000313" key="4">
    <source>
        <dbReference type="EnsemblMetazoa" id="GAUT000645-PA"/>
    </source>
</evidence>
<evidence type="ECO:0000256" key="1">
    <source>
        <dbReference type="PROSITE-ProRule" id="PRU00042"/>
    </source>
</evidence>
<evidence type="ECO:0000256" key="2">
    <source>
        <dbReference type="SAM" id="MobiDB-lite"/>
    </source>
</evidence>
<name>A0A1A9UD94_GLOAU</name>
<dbReference type="SUPFAM" id="SSF57667">
    <property type="entry name" value="beta-beta-alpha zinc fingers"/>
    <property type="match status" value="1"/>
</dbReference>
<accession>A0A1A9UD94</accession>
<dbReference type="InterPro" id="IPR013087">
    <property type="entry name" value="Znf_C2H2_type"/>
</dbReference>
<dbReference type="AlphaFoldDB" id="A0A1A9UD94"/>
<feature type="compositionally biased region" description="Polar residues" evidence="2">
    <location>
        <begin position="68"/>
        <end position="85"/>
    </location>
</feature>
<evidence type="ECO:0000259" key="3">
    <source>
        <dbReference type="PROSITE" id="PS50157"/>
    </source>
</evidence>
<dbReference type="GO" id="GO:0008270">
    <property type="term" value="F:zinc ion binding"/>
    <property type="evidence" value="ECO:0007669"/>
    <property type="project" value="UniProtKB-KW"/>
</dbReference>
<dbReference type="EnsemblMetazoa" id="GAUT000645-RA">
    <property type="protein sequence ID" value="GAUT000645-PA"/>
    <property type="gene ID" value="GAUT000645"/>
</dbReference>
<protein>
    <recommendedName>
        <fullName evidence="3">C2H2-type domain-containing protein</fullName>
    </recommendedName>
</protein>
<keyword evidence="5" id="KW-1185">Reference proteome</keyword>
<keyword evidence="1" id="KW-0479">Metal-binding</keyword>
<feature type="region of interest" description="Disordered" evidence="2">
    <location>
        <begin position="68"/>
        <end position="103"/>
    </location>
</feature>
<keyword evidence="1" id="KW-0862">Zinc</keyword>
<organism evidence="4 5">
    <name type="scientific">Glossina austeni</name>
    <name type="common">Savannah tsetse fly</name>
    <dbReference type="NCBI Taxonomy" id="7395"/>
    <lineage>
        <taxon>Eukaryota</taxon>
        <taxon>Metazoa</taxon>
        <taxon>Ecdysozoa</taxon>
        <taxon>Arthropoda</taxon>
        <taxon>Hexapoda</taxon>
        <taxon>Insecta</taxon>
        <taxon>Pterygota</taxon>
        <taxon>Neoptera</taxon>
        <taxon>Endopterygota</taxon>
        <taxon>Diptera</taxon>
        <taxon>Brachycera</taxon>
        <taxon>Muscomorpha</taxon>
        <taxon>Hippoboscoidea</taxon>
        <taxon>Glossinidae</taxon>
        <taxon>Glossina</taxon>
    </lineage>
</organism>
<dbReference type="VEuPathDB" id="VectorBase:GAUT000645"/>
<keyword evidence="1" id="KW-0863">Zinc-finger</keyword>
<feature type="domain" description="C2H2-type" evidence="3">
    <location>
        <begin position="4"/>
        <end position="26"/>
    </location>
</feature>
<dbReference type="Gene3D" id="3.30.160.60">
    <property type="entry name" value="Classic Zinc Finger"/>
    <property type="match status" value="1"/>
</dbReference>
<dbReference type="PROSITE" id="PS50157">
    <property type="entry name" value="ZINC_FINGER_C2H2_2"/>
    <property type="match status" value="1"/>
</dbReference>
<dbReference type="SMART" id="SM00355">
    <property type="entry name" value="ZnF_C2H2"/>
    <property type="match status" value="2"/>
</dbReference>
<reference evidence="4" key="1">
    <citation type="submission" date="2020-05" db="UniProtKB">
        <authorList>
            <consortium name="EnsemblMetazoa"/>
        </authorList>
    </citation>
    <scope>IDENTIFICATION</scope>
    <source>
        <strain evidence="4">TTRI</strain>
    </source>
</reference>
<dbReference type="Pfam" id="PF13894">
    <property type="entry name" value="zf-C2H2_4"/>
    <property type="match status" value="1"/>
</dbReference>
<dbReference type="InterPro" id="IPR036236">
    <property type="entry name" value="Znf_C2H2_sf"/>
</dbReference>
<sequence length="103" mass="11874">MVNFTCDFCGRTYKQKCSLNRHLRMHHQFNCLSCEVKFSSLKNFVKHQHSPITKPLKRIIKKLDNKNSIPLTSSFTNDSIENHNNGGDEGVDDANDNNDQHIN</sequence>
<dbReference type="Proteomes" id="UP000078200">
    <property type="component" value="Unassembled WGS sequence"/>
</dbReference>
<evidence type="ECO:0000313" key="5">
    <source>
        <dbReference type="Proteomes" id="UP000078200"/>
    </source>
</evidence>